<gene>
    <name evidence="1" type="ORF">MettiDRAFT_2633</name>
</gene>
<evidence type="ECO:0000313" key="2">
    <source>
        <dbReference type="Proteomes" id="UP000019483"/>
    </source>
</evidence>
<dbReference type="EMBL" id="AZAJ01000001">
    <property type="protein sequence ID" value="ETA69139.1"/>
    <property type="molecule type" value="Genomic_DNA"/>
</dbReference>
<dbReference type="STRING" id="1090322.MettiDRAFT_2633"/>
<proteinExistence type="predicted"/>
<reference evidence="1 2" key="1">
    <citation type="submission" date="2013-08" db="EMBL/GenBank/DDBJ databases">
        <authorList>
            <consortium name="DOE Joint Genome Institute"/>
            <person name="Eisen J."/>
            <person name="Huntemann M."/>
            <person name="Han J."/>
            <person name="Chen A."/>
            <person name="Kyrpides N."/>
            <person name="Mavromatis K."/>
            <person name="Markowitz V."/>
            <person name="Palaniappan K."/>
            <person name="Ivanova N."/>
            <person name="Schaumberg A."/>
            <person name="Pati A."/>
            <person name="Liolios K."/>
            <person name="Nordberg H.P."/>
            <person name="Cantor M.N."/>
            <person name="Hua S.X."/>
            <person name="Woyke T."/>
        </authorList>
    </citation>
    <scope>NUCLEOTIDE SEQUENCE [LARGE SCALE GENOMIC DNA]</scope>
    <source>
        <strain evidence="1 2">DSM 2278</strain>
    </source>
</reference>
<dbReference type="Proteomes" id="UP000019483">
    <property type="component" value="Unassembled WGS sequence"/>
</dbReference>
<protein>
    <submittedName>
        <fullName evidence="1">Uncharacterized protein</fullName>
    </submittedName>
</protein>
<name>W9DR31_METTI</name>
<organism evidence="1 2">
    <name type="scientific">Methanolobus tindarius DSM 2278</name>
    <dbReference type="NCBI Taxonomy" id="1090322"/>
    <lineage>
        <taxon>Archaea</taxon>
        <taxon>Methanobacteriati</taxon>
        <taxon>Methanobacteriota</taxon>
        <taxon>Stenosarchaea group</taxon>
        <taxon>Methanomicrobia</taxon>
        <taxon>Methanosarcinales</taxon>
        <taxon>Methanosarcinaceae</taxon>
        <taxon>Methanolobus</taxon>
    </lineage>
</organism>
<sequence length="54" mass="6336">MPDLYVVQNHVRPDRQTHRYAGRRRLTGTRYPLSRTVASVRPVTRKVKIFSGEI</sequence>
<dbReference type="AlphaFoldDB" id="W9DR31"/>
<evidence type="ECO:0000313" key="1">
    <source>
        <dbReference type="EMBL" id="ETA69139.1"/>
    </source>
</evidence>
<keyword evidence="2" id="KW-1185">Reference proteome</keyword>
<accession>W9DR31</accession>
<dbReference type="RefSeq" id="WP_023846272.1">
    <property type="nucleotide sequence ID" value="NZ_AZAJ01000001.1"/>
</dbReference>
<comment type="caution">
    <text evidence="1">The sequence shown here is derived from an EMBL/GenBank/DDBJ whole genome shotgun (WGS) entry which is preliminary data.</text>
</comment>